<dbReference type="Proteomes" id="UP001197093">
    <property type="component" value="Unassembled WGS sequence"/>
</dbReference>
<reference evidence="6" key="1">
    <citation type="submission" date="2023-02" db="EMBL/GenBank/DDBJ databases">
        <authorList>
            <person name="Palmer J.M."/>
        </authorList>
    </citation>
    <scope>NUCLEOTIDE SEQUENCE</scope>
    <source>
        <strain evidence="6">FW57</strain>
    </source>
</reference>
<keyword evidence="2" id="KW-0863">Zinc-finger</keyword>
<sequence>MASPTSTTETKSRGKKKDTSASRQTLDLPLNCLQDLDKLDHPHVRAACETDIRSTNRCFMCERPYYGFFGCKVCGATQYCSWECEVDDAAQHALVCETWRATARPPSKAARRIIIFPARSTTPTFAWSRLTHSPQEPCPRLSLTHPELWPFYTHAMPSATPTDQLARLGCINTSRALAGRKTRIGHGLFLIEWIYPATDADPRISMDWINRSILSTTTLAPGQSWFWTGPVALVAFDLARTKPRARKFRLDHVTLRDMRHAVDFFALNMRNACVPTPGVAGSLAARFPFPVVPGVKMNEVQGRVAQMLGVAEGLEEVHVSREVPPAAREYQGVLSVGAALGMAWVVRVVLNHGVELDWLYEGLYDARESGKEDGDAAPKGGDANEEGSVIPALFDLVFMKDETTGALQVRKLPRSGDGLLFLHAGGGKLWKQHVQALVKYLEEEQIENLEQLEIGPKGFKRFWRRFKAKENIPDYVPSPYELTPTLTDLAVGDRFLMCREVIKSLREATARAAEQGDQLNWTYQ</sequence>
<protein>
    <recommendedName>
        <fullName evidence="5">MYND-type domain-containing protein</fullName>
    </recommendedName>
</protein>
<evidence type="ECO:0000256" key="2">
    <source>
        <dbReference type="ARBA" id="ARBA00022771"/>
    </source>
</evidence>
<dbReference type="GO" id="GO:0008270">
    <property type="term" value="F:zinc ion binding"/>
    <property type="evidence" value="ECO:0007669"/>
    <property type="project" value="UniProtKB-KW"/>
</dbReference>
<keyword evidence="7" id="KW-1185">Reference proteome</keyword>
<keyword evidence="3" id="KW-0862">Zinc</keyword>
<keyword evidence="1" id="KW-0479">Metal-binding</keyword>
<evidence type="ECO:0000313" key="6">
    <source>
        <dbReference type="EMBL" id="KAG7293671.1"/>
    </source>
</evidence>
<organism evidence="6 7">
    <name type="scientific">Staphylotrichum longicolle</name>
    <dbReference type="NCBI Taxonomy" id="669026"/>
    <lineage>
        <taxon>Eukaryota</taxon>
        <taxon>Fungi</taxon>
        <taxon>Dikarya</taxon>
        <taxon>Ascomycota</taxon>
        <taxon>Pezizomycotina</taxon>
        <taxon>Sordariomycetes</taxon>
        <taxon>Sordariomycetidae</taxon>
        <taxon>Sordariales</taxon>
        <taxon>Chaetomiaceae</taxon>
        <taxon>Staphylotrichum</taxon>
    </lineage>
</organism>
<dbReference type="EMBL" id="JAHCVI010000001">
    <property type="protein sequence ID" value="KAG7293671.1"/>
    <property type="molecule type" value="Genomic_DNA"/>
</dbReference>
<dbReference type="Gene3D" id="6.10.140.2220">
    <property type="match status" value="1"/>
</dbReference>
<comment type="caution">
    <text evidence="6">The sequence shown here is derived from an EMBL/GenBank/DDBJ whole genome shotgun (WGS) entry which is preliminary data.</text>
</comment>
<dbReference type="InterPro" id="IPR002893">
    <property type="entry name" value="Znf_MYND"/>
</dbReference>
<dbReference type="AlphaFoldDB" id="A0AAD4I3K5"/>
<dbReference type="SUPFAM" id="SSF144232">
    <property type="entry name" value="HIT/MYND zinc finger-like"/>
    <property type="match status" value="1"/>
</dbReference>
<evidence type="ECO:0000313" key="7">
    <source>
        <dbReference type="Proteomes" id="UP001197093"/>
    </source>
</evidence>
<proteinExistence type="predicted"/>
<gene>
    <name evidence="6" type="ORF">NEMBOFW57_003726</name>
</gene>
<dbReference type="PROSITE" id="PS01360">
    <property type="entry name" value="ZF_MYND_1"/>
    <property type="match status" value="1"/>
</dbReference>
<evidence type="ECO:0000256" key="3">
    <source>
        <dbReference type="ARBA" id="ARBA00022833"/>
    </source>
</evidence>
<accession>A0AAD4I3K5</accession>
<feature type="domain" description="MYND-type" evidence="5">
    <location>
        <begin position="58"/>
        <end position="96"/>
    </location>
</feature>
<evidence type="ECO:0000256" key="4">
    <source>
        <dbReference type="SAM" id="MobiDB-lite"/>
    </source>
</evidence>
<name>A0AAD4I3K5_9PEZI</name>
<evidence type="ECO:0000256" key="1">
    <source>
        <dbReference type="ARBA" id="ARBA00022723"/>
    </source>
</evidence>
<feature type="region of interest" description="Disordered" evidence="4">
    <location>
        <begin position="1"/>
        <end position="22"/>
    </location>
</feature>
<evidence type="ECO:0000259" key="5">
    <source>
        <dbReference type="PROSITE" id="PS01360"/>
    </source>
</evidence>